<sequence length="563" mass="63368">MITRGNNFREFPLNIVGSSTFGRYPKISIEKTYNMFMSDNFMVPYAGYTIGVPSSAFGGATEGRAIFTSTKFNSIVAVLGDSVYLVNITFSQQQQKVTFYQVFKIGTLQTETGVVYIAENNKPQIGISDGTAFYIYDPTLMPIFQTIPIDFVPGYLTFHDTYFIMPATGTNTWRLSGNNDGTTWPNDQFSVGALQTKPDNVQAVVRFPSKGNMIFVMGSIVTEAWFDTGAQLFPYQRNNQFNIDYGCLQPATVAYMDEFVVWLAQNEKSGPIIMYSDGGMPKKITTDGIDYLFSTLQNPQDSQAFLYRQDGHLFYHINFYSDNLSLFYDFNTEKFYHASDQNLDYFIASEVAFVNNQYYFVTKNNGNMFAFDTAFTTYQDVDSLGNVISNEIPRIRICKNIRTPEQDYSIINDVGFTIESGETNYQQQDLGEIILITQDGHPLITQGGFLGLVTQDGFQLITQDGFGLVSQQNTIGSNALLIAQQDANTGFTYLSLPHVDLSISMDGGATFGNEWAYYLPPIGYRKNRLMWWQIGIANDLVPQFKFWGMGRFVATDGVANIRT</sequence>
<evidence type="ECO:0000313" key="1">
    <source>
        <dbReference type="EMBL" id="CAB4126961.1"/>
    </source>
</evidence>
<dbReference type="EMBL" id="LR796260">
    <property type="protein sequence ID" value="CAB4132606.1"/>
    <property type="molecule type" value="Genomic_DNA"/>
</dbReference>
<dbReference type="EMBL" id="LR796198">
    <property type="protein sequence ID" value="CAB4126961.1"/>
    <property type="molecule type" value="Genomic_DNA"/>
</dbReference>
<evidence type="ECO:0000313" key="2">
    <source>
        <dbReference type="EMBL" id="CAB4132606.1"/>
    </source>
</evidence>
<organism evidence="1">
    <name type="scientific">uncultured Caudovirales phage</name>
    <dbReference type="NCBI Taxonomy" id="2100421"/>
    <lineage>
        <taxon>Viruses</taxon>
        <taxon>Duplodnaviria</taxon>
        <taxon>Heunggongvirae</taxon>
        <taxon>Uroviricota</taxon>
        <taxon>Caudoviricetes</taxon>
        <taxon>Peduoviridae</taxon>
        <taxon>Maltschvirus</taxon>
        <taxon>Maltschvirus maltsch</taxon>
    </lineage>
</organism>
<gene>
    <name evidence="3" type="ORF">UFOVP1363_3</name>
    <name evidence="4" type="ORF">UFOVP179_37</name>
    <name evidence="2" type="ORF">UFOVP260_42</name>
    <name evidence="1" type="ORF">UFOVP85_20</name>
</gene>
<proteinExistence type="predicted"/>
<dbReference type="EMBL" id="LR798228">
    <property type="protein sequence ID" value="CAB5207223.1"/>
    <property type="molecule type" value="Genomic_DNA"/>
</dbReference>
<dbReference type="EMBL" id="LR797327">
    <property type="protein sequence ID" value="CAB4202324.1"/>
    <property type="molecule type" value="Genomic_DNA"/>
</dbReference>
<evidence type="ECO:0000313" key="3">
    <source>
        <dbReference type="EMBL" id="CAB4202324.1"/>
    </source>
</evidence>
<evidence type="ECO:0000313" key="4">
    <source>
        <dbReference type="EMBL" id="CAB5207223.1"/>
    </source>
</evidence>
<reference evidence="1" key="1">
    <citation type="submission" date="2020-04" db="EMBL/GenBank/DDBJ databases">
        <authorList>
            <person name="Chiriac C."/>
            <person name="Salcher M."/>
            <person name="Ghai R."/>
            <person name="Kavagutti S V."/>
        </authorList>
    </citation>
    <scope>NUCLEOTIDE SEQUENCE</scope>
</reference>
<evidence type="ECO:0008006" key="5">
    <source>
        <dbReference type="Google" id="ProtNLM"/>
    </source>
</evidence>
<protein>
    <recommendedName>
        <fullName evidence="5">Bacteriophage P22, Gp10, DNA-stabilising</fullName>
    </recommendedName>
</protein>
<name>A0A6J5KY41_9CAUD</name>
<accession>A0A6J5KY41</accession>